<evidence type="ECO:0000256" key="7">
    <source>
        <dbReference type="PIRNR" id="PIRNR016398"/>
    </source>
</evidence>
<dbReference type="PANTHER" id="PTHR12716:SF8">
    <property type="entry name" value="TRANSCRIPTION INITIATION FACTOR IIE SUBUNIT BETA"/>
    <property type="match status" value="1"/>
</dbReference>
<comment type="similarity">
    <text evidence="7">Belongs to the TFIIE beta subunit family.</text>
</comment>
<evidence type="ECO:0000256" key="1">
    <source>
        <dbReference type="ARBA" id="ARBA00004123"/>
    </source>
</evidence>
<comment type="function">
    <text evidence="6 7">Recruits TFIIH to the initiation complex and stimulates the RNA polymerase II C-terminal domain kinase and DNA-dependent ATPase activities of TFIIH. Both TFIIH and TFIIE are required for promoter clearance by RNA polymerase.</text>
</comment>
<dbReference type="GO" id="GO:0006367">
    <property type="term" value="P:transcription initiation at RNA polymerase II promoter"/>
    <property type="evidence" value="ECO:0007669"/>
    <property type="project" value="UniProtKB-UniRule"/>
</dbReference>
<dbReference type="InterPro" id="IPR016656">
    <property type="entry name" value="TFIIE-bsu"/>
</dbReference>
<dbReference type="OrthoDB" id="3907302at2759"/>
<keyword evidence="11" id="KW-1185">Reference proteome</keyword>
<evidence type="ECO:0000256" key="5">
    <source>
        <dbReference type="ARBA" id="ARBA00023242"/>
    </source>
</evidence>
<feature type="compositionally biased region" description="Low complexity" evidence="8">
    <location>
        <begin position="53"/>
        <end position="69"/>
    </location>
</feature>
<dbReference type="Pfam" id="PF02186">
    <property type="entry name" value="TFIIE_beta"/>
    <property type="match status" value="1"/>
</dbReference>
<gene>
    <name evidence="10" type="primary">tfa2</name>
    <name evidence="10" type="ORF">H4R34_001517</name>
</gene>
<dbReference type="EMBL" id="JANBQB010000073">
    <property type="protein sequence ID" value="KAJ1983033.1"/>
    <property type="molecule type" value="Genomic_DNA"/>
</dbReference>
<sequence>MSSLLNQHAEFKRRLAAQPMLKRHIVHHPSPSQPLAKKPKGESFFKQQRGRISTAASTPVSVSSSPLVSDPSYTVRHTGTIVYDVINYLRQKSGAPLTSAEIYNGLHVDVEGNQELYERLTANEKISYDAENHTFEYKPTYDIRTTDDLLMLLQKRATQGATELKALSDSYLNVREAVEPLIRQGRVLAIRNKDNMPRLLFYNTHPGIQINISPEFKSMWRELRVPDETDLSKELDKAGLKQMEVFQKKVAKTESKSKKPKQRNRRVKITNTHLENIDLTTDYVVDGK</sequence>
<comment type="caution">
    <text evidence="10">The sequence shown here is derived from an EMBL/GenBank/DDBJ whole genome shotgun (WGS) entry which is preliminary data.</text>
</comment>
<dbReference type="PANTHER" id="PTHR12716">
    <property type="entry name" value="TRANSCRIPTION INITIATION FACTOR IIE, BETA SUBUNIT"/>
    <property type="match status" value="1"/>
</dbReference>
<dbReference type="Pfam" id="PF22254">
    <property type="entry name" value="TFA2_E-tether"/>
    <property type="match status" value="1"/>
</dbReference>
<organism evidence="10 11">
    <name type="scientific">Dimargaris verticillata</name>
    <dbReference type="NCBI Taxonomy" id="2761393"/>
    <lineage>
        <taxon>Eukaryota</taxon>
        <taxon>Fungi</taxon>
        <taxon>Fungi incertae sedis</taxon>
        <taxon>Zoopagomycota</taxon>
        <taxon>Kickxellomycotina</taxon>
        <taxon>Dimargaritomycetes</taxon>
        <taxon>Dimargaritales</taxon>
        <taxon>Dimargaritaceae</taxon>
        <taxon>Dimargaris</taxon>
    </lineage>
</organism>
<dbReference type="Proteomes" id="UP001151582">
    <property type="component" value="Unassembled WGS sequence"/>
</dbReference>
<comment type="subunit">
    <text evidence="7">Tetramer of two alpha and two beta chains.</text>
</comment>
<keyword evidence="4 7" id="KW-0804">Transcription</keyword>
<dbReference type="GO" id="GO:0005673">
    <property type="term" value="C:transcription factor TFIIE complex"/>
    <property type="evidence" value="ECO:0007669"/>
    <property type="project" value="UniProtKB-UniRule"/>
</dbReference>
<dbReference type="GO" id="GO:0001097">
    <property type="term" value="F:TFIIH-class transcription factor complex binding"/>
    <property type="evidence" value="ECO:0007669"/>
    <property type="project" value="TreeGrafter"/>
</dbReference>
<name>A0A9W8BAL9_9FUNG</name>
<feature type="region of interest" description="Disordered" evidence="8">
    <location>
        <begin position="27"/>
        <end position="69"/>
    </location>
</feature>
<evidence type="ECO:0000256" key="3">
    <source>
        <dbReference type="ARBA" id="ARBA00023125"/>
    </source>
</evidence>
<dbReference type="PIRSF" id="PIRSF016398">
    <property type="entry name" value="TFIIE-beta"/>
    <property type="match status" value="1"/>
</dbReference>
<dbReference type="InterPro" id="IPR040501">
    <property type="entry name" value="TFA2_Winged_2"/>
</dbReference>
<proteinExistence type="inferred from homology"/>
<comment type="subcellular location">
    <subcellularLocation>
        <location evidence="1 7">Nucleus</location>
    </subcellularLocation>
</comment>
<keyword evidence="2 7" id="KW-0805">Transcription regulation</keyword>
<evidence type="ECO:0000313" key="11">
    <source>
        <dbReference type="Proteomes" id="UP001151582"/>
    </source>
</evidence>
<dbReference type="InterPro" id="IPR054600">
    <property type="entry name" value="TFA2_E-tether"/>
</dbReference>
<accession>A0A9W8BAL9</accession>
<dbReference type="GO" id="GO:0003677">
    <property type="term" value="F:DNA binding"/>
    <property type="evidence" value="ECO:0007669"/>
    <property type="project" value="UniProtKB-UniRule"/>
</dbReference>
<feature type="domain" description="TFIIE beta" evidence="9">
    <location>
        <begin position="63"/>
        <end position="144"/>
    </location>
</feature>
<evidence type="ECO:0000313" key="10">
    <source>
        <dbReference type="EMBL" id="KAJ1983033.1"/>
    </source>
</evidence>
<evidence type="ECO:0000256" key="6">
    <source>
        <dbReference type="ARBA" id="ARBA00025581"/>
    </source>
</evidence>
<protein>
    <recommendedName>
        <fullName evidence="7">Transcription initiation factor IIE subunit beta</fullName>
    </recommendedName>
</protein>
<dbReference type="InterPro" id="IPR003166">
    <property type="entry name" value="TFIIE_bsu_DNA-bd"/>
</dbReference>
<evidence type="ECO:0000256" key="2">
    <source>
        <dbReference type="ARBA" id="ARBA00023015"/>
    </source>
</evidence>
<evidence type="ECO:0000256" key="8">
    <source>
        <dbReference type="SAM" id="MobiDB-lite"/>
    </source>
</evidence>
<dbReference type="Pfam" id="PF18121">
    <property type="entry name" value="TFA2_Winged_2"/>
    <property type="match status" value="1"/>
</dbReference>
<evidence type="ECO:0000256" key="4">
    <source>
        <dbReference type="ARBA" id="ARBA00023163"/>
    </source>
</evidence>
<keyword evidence="5 7" id="KW-0539">Nucleus</keyword>
<reference evidence="10" key="1">
    <citation type="submission" date="2022-07" db="EMBL/GenBank/DDBJ databases">
        <title>Phylogenomic reconstructions and comparative analyses of Kickxellomycotina fungi.</title>
        <authorList>
            <person name="Reynolds N.K."/>
            <person name="Stajich J.E."/>
            <person name="Barry K."/>
            <person name="Grigoriev I.V."/>
            <person name="Crous P."/>
            <person name="Smith M.E."/>
        </authorList>
    </citation>
    <scope>NUCLEOTIDE SEQUENCE</scope>
    <source>
        <strain evidence="10">RSA 567</strain>
    </source>
</reference>
<dbReference type="AlphaFoldDB" id="A0A9W8BAL9"/>
<dbReference type="PROSITE" id="PS51351">
    <property type="entry name" value="TFIIE_BETA_C"/>
    <property type="match status" value="1"/>
</dbReference>
<keyword evidence="3 7" id="KW-0238">DNA-binding</keyword>
<evidence type="ECO:0000259" key="9">
    <source>
        <dbReference type="PROSITE" id="PS51351"/>
    </source>
</evidence>